<dbReference type="AlphaFoldDB" id="A0A3G8MDA4"/>
<gene>
    <name evidence="2" type="ORF">EHO51_18385</name>
</gene>
<feature type="region of interest" description="Disordered" evidence="1">
    <location>
        <begin position="104"/>
        <end position="137"/>
    </location>
</feature>
<keyword evidence="2" id="KW-0614">Plasmid</keyword>
<dbReference type="Proteomes" id="UP000273982">
    <property type="component" value="Plasmid pGW6_1"/>
</dbReference>
<reference evidence="2 3" key="1">
    <citation type="submission" date="2018-11" db="EMBL/GenBank/DDBJ databases">
        <title>Genome squencing of methanotrophic bacteria isolated from alkaline groundwater in Korea.</title>
        <authorList>
            <person name="Nguyen L.N."/>
        </authorList>
    </citation>
    <scope>NUCLEOTIDE SEQUENCE [LARGE SCALE GENOMIC DNA]</scope>
    <source>
        <strain evidence="2 3">GW6</strain>
        <plasmid evidence="3">pgw6_1</plasmid>
    </source>
</reference>
<evidence type="ECO:0000256" key="1">
    <source>
        <dbReference type="SAM" id="MobiDB-lite"/>
    </source>
</evidence>
<evidence type="ECO:0000313" key="2">
    <source>
        <dbReference type="EMBL" id="AZG78808.1"/>
    </source>
</evidence>
<dbReference type="KEGG" id="mros:EHO51_18385"/>
<protein>
    <submittedName>
        <fullName evidence="2">Uncharacterized protein</fullName>
    </submittedName>
</protein>
<geneLocation type="plasmid" evidence="3">
    <name>pgw6_1</name>
</geneLocation>
<evidence type="ECO:0000313" key="3">
    <source>
        <dbReference type="Proteomes" id="UP000273982"/>
    </source>
</evidence>
<sequence>MLRLSRSKVISEIEFIVDRPIAGIGPLRWEKNGAECTAERYGYRGEFYSFDVEVMRVCSLGDARRKWELLIVTEHWRNAGGGRMHVGNWFKLTNGNTSDVKRWIANNRETGLSKSHRTLEAPQREFQPSNRTRKSAG</sequence>
<name>A0A3G8MDA4_9HYPH</name>
<dbReference type="EMBL" id="CP034087">
    <property type="protein sequence ID" value="AZG78808.1"/>
    <property type="molecule type" value="Genomic_DNA"/>
</dbReference>
<dbReference type="RefSeq" id="WP_124740318.1">
    <property type="nucleotide sequence ID" value="NZ_CP034087.1"/>
</dbReference>
<accession>A0A3G8MDA4</accession>
<organism evidence="2 3">
    <name type="scientific">Methylocystis rosea</name>
    <dbReference type="NCBI Taxonomy" id="173366"/>
    <lineage>
        <taxon>Bacteria</taxon>
        <taxon>Pseudomonadati</taxon>
        <taxon>Pseudomonadota</taxon>
        <taxon>Alphaproteobacteria</taxon>
        <taxon>Hyphomicrobiales</taxon>
        <taxon>Methylocystaceae</taxon>
        <taxon>Methylocystis</taxon>
    </lineage>
</organism>
<proteinExistence type="predicted"/>